<dbReference type="EMBL" id="CASHSV030000001">
    <property type="protein sequence ID" value="CAJ2630926.1"/>
    <property type="molecule type" value="Genomic_DNA"/>
</dbReference>
<evidence type="ECO:0000313" key="1">
    <source>
        <dbReference type="EMBL" id="CAJ2630926.1"/>
    </source>
</evidence>
<reference evidence="1" key="1">
    <citation type="submission" date="2023-10" db="EMBL/GenBank/DDBJ databases">
        <authorList>
            <person name="Rodriguez Cubillos JULIANA M."/>
            <person name="De Vega J."/>
        </authorList>
    </citation>
    <scope>NUCLEOTIDE SEQUENCE</scope>
</reference>
<protein>
    <submittedName>
        <fullName evidence="1">Uncharacterized protein</fullName>
    </submittedName>
</protein>
<name>A0ACB0IFW0_TRIPR</name>
<accession>A0ACB0IFW0</accession>
<sequence length="179" mass="19561">MSIIVIIFGILSFILGIIGEVKKPSKGVLVQGKNAMICNYPNDPTVVFGYSSIGFLVASSLMGFISIFYSYNRTTVPPSALFKNTTLSVFLILAMTCSILGGVMTLWPTVTEQQHWRHNFYSANITTTSTKLNCPTAKTGLMGGGAFLCLISSLFWLSSLMLVKNAREDYLEEVVPPNV</sequence>
<organism evidence="1 2">
    <name type="scientific">Trifolium pratense</name>
    <name type="common">Red clover</name>
    <dbReference type="NCBI Taxonomy" id="57577"/>
    <lineage>
        <taxon>Eukaryota</taxon>
        <taxon>Viridiplantae</taxon>
        <taxon>Streptophyta</taxon>
        <taxon>Embryophyta</taxon>
        <taxon>Tracheophyta</taxon>
        <taxon>Spermatophyta</taxon>
        <taxon>Magnoliopsida</taxon>
        <taxon>eudicotyledons</taxon>
        <taxon>Gunneridae</taxon>
        <taxon>Pentapetalae</taxon>
        <taxon>rosids</taxon>
        <taxon>fabids</taxon>
        <taxon>Fabales</taxon>
        <taxon>Fabaceae</taxon>
        <taxon>Papilionoideae</taxon>
        <taxon>50 kb inversion clade</taxon>
        <taxon>NPAAA clade</taxon>
        <taxon>Hologalegina</taxon>
        <taxon>IRL clade</taxon>
        <taxon>Trifolieae</taxon>
        <taxon>Trifolium</taxon>
    </lineage>
</organism>
<dbReference type="Proteomes" id="UP001177021">
    <property type="component" value="Unassembled WGS sequence"/>
</dbReference>
<evidence type="ECO:0000313" key="2">
    <source>
        <dbReference type="Proteomes" id="UP001177021"/>
    </source>
</evidence>
<gene>
    <name evidence="1" type="ORF">MILVUS5_LOCUS2606</name>
</gene>
<proteinExistence type="predicted"/>
<keyword evidence="2" id="KW-1185">Reference proteome</keyword>
<comment type="caution">
    <text evidence="1">The sequence shown here is derived from an EMBL/GenBank/DDBJ whole genome shotgun (WGS) entry which is preliminary data.</text>
</comment>